<accession>A0ABW1A2N3</accession>
<evidence type="ECO:0000256" key="7">
    <source>
        <dbReference type="SAM" id="Phobius"/>
    </source>
</evidence>
<sequence length="219" mass="22353">MTGTDIAGLLDLAGIFVFAVSGALAAVRQRLDVVGVVVLAEMTALGGGIVRDLVIGAVPPAAFTSLGYVLVPPAAAALVFFWHPQVARIMPAVLLFDAAGLGLFCATGTLKALEYGLSPLHAALLGVITAIGGGILRDMMSGQIPAVLYDRELYAVPAMLGAAVVAVATAAGLHGAGVIAGAAVLAFVLRVLAMRYRWRAPLPRGVTGPPPPDPRDLRD</sequence>
<dbReference type="RefSeq" id="WP_378285423.1">
    <property type="nucleotide sequence ID" value="NZ_JBHSON010000044.1"/>
</dbReference>
<proteinExistence type="inferred from homology"/>
<keyword evidence="3" id="KW-1003">Cell membrane</keyword>
<reference evidence="10" key="1">
    <citation type="journal article" date="2019" name="Int. J. Syst. Evol. Microbiol.">
        <title>The Global Catalogue of Microorganisms (GCM) 10K type strain sequencing project: providing services to taxonomists for standard genome sequencing and annotation.</title>
        <authorList>
            <consortium name="The Broad Institute Genomics Platform"/>
            <consortium name="The Broad Institute Genome Sequencing Center for Infectious Disease"/>
            <person name="Wu L."/>
            <person name="Ma J."/>
        </authorList>
    </citation>
    <scope>NUCLEOTIDE SEQUENCE [LARGE SCALE GENOMIC DNA]</scope>
    <source>
        <strain evidence="10">KCTC 42087</strain>
    </source>
</reference>
<dbReference type="Pfam" id="PF03458">
    <property type="entry name" value="Gly_transporter"/>
    <property type="match status" value="2"/>
</dbReference>
<feature type="transmembrane region" description="Helical" evidence="7">
    <location>
        <begin position="122"/>
        <end position="140"/>
    </location>
</feature>
<gene>
    <name evidence="9" type="ORF">ACFPZN_29100</name>
</gene>
<feature type="domain" description="Glycine transporter" evidence="8">
    <location>
        <begin position="95"/>
        <end position="168"/>
    </location>
</feature>
<feature type="transmembrane region" description="Helical" evidence="7">
    <location>
        <begin position="33"/>
        <end position="50"/>
    </location>
</feature>
<feature type="domain" description="Glycine transporter" evidence="8">
    <location>
        <begin position="9"/>
        <end position="83"/>
    </location>
</feature>
<comment type="similarity">
    <text evidence="2">Belongs to the UPF0126 family.</text>
</comment>
<evidence type="ECO:0000256" key="6">
    <source>
        <dbReference type="ARBA" id="ARBA00023136"/>
    </source>
</evidence>
<evidence type="ECO:0000256" key="4">
    <source>
        <dbReference type="ARBA" id="ARBA00022692"/>
    </source>
</evidence>
<dbReference type="EMBL" id="JBHSON010000044">
    <property type="protein sequence ID" value="MFC5749701.1"/>
    <property type="molecule type" value="Genomic_DNA"/>
</dbReference>
<feature type="transmembrane region" description="Helical" evidence="7">
    <location>
        <begin position="176"/>
        <end position="193"/>
    </location>
</feature>
<evidence type="ECO:0000313" key="9">
    <source>
        <dbReference type="EMBL" id="MFC5749701.1"/>
    </source>
</evidence>
<keyword evidence="5 7" id="KW-1133">Transmembrane helix</keyword>
<organism evidence="9 10">
    <name type="scientific">Actinomadura rugatobispora</name>
    <dbReference type="NCBI Taxonomy" id="1994"/>
    <lineage>
        <taxon>Bacteria</taxon>
        <taxon>Bacillati</taxon>
        <taxon>Actinomycetota</taxon>
        <taxon>Actinomycetes</taxon>
        <taxon>Streptosporangiales</taxon>
        <taxon>Thermomonosporaceae</taxon>
        <taxon>Actinomadura</taxon>
    </lineage>
</organism>
<dbReference type="PANTHER" id="PTHR30506">
    <property type="entry name" value="INNER MEMBRANE PROTEIN"/>
    <property type="match status" value="1"/>
</dbReference>
<comment type="caution">
    <text evidence="9">The sequence shown here is derived from an EMBL/GenBank/DDBJ whole genome shotgun (WGS) entry which is preliminary data.</text>
</comment>
<dbReference type="InterPro" id="IPR005115">
    <property type="entry name" value="Gly_transporter"/>
</dbReference>
<evidence type="ECO:0000256" key="2">
    <source>
        <dbReference type="ARBA" id="ARBA00008193"/>
    </source>
</evidence>
<feature type="transmembrane region" description="Helical" evidence="7">
    <location>
        <begin position="62"/>
        <end position="82"/>
    </location>
</feature>
<comment type="subcellular location">
    <subcellularLocation>
        <location evidence="1">Cell membrane</location>
        <topology evidence="1">Multi-pass membrane protein</topology>
    </subcellularLocation>
</comment>
<feature type="transmembrane region" description="Helical" evidence="7">
    <location>
        <begin position="6"/>
        <end position="26"/>
    </location>
</feature>
<protein>
    <submittedName>
        <fullName evidence="9">Trimeric intracellular cation channel family protein</fullName>
    </submittedName>
</protein>
<keyword evidence="10" id="KW-1185">Reference proteome</keyword>
<evidence type="ECO:0000313" key="10">
    <source>
        <dbReference type="Proteomes" id="UP001596074"/>
    </source>
</evidence>
<name>A0ABW1A2N3_9ACTN</name>
<evidence type="ECO:0000256" key="5">
    <source>
        <dbReference type="ARBA" id="ARBA00022989"/>
    </source>
</evidence>
<evidence type="ECO:0000259" key="8">
    <source>
        <dbReference type="Pfam" id="PF03458"/>
    </source>
</evidence>
<dbReference type="Proteomes" id="UP001596074">
    <property type="component" value="Unassembled WGS sequence"/>
</dbReference>
<keyword evidence="6 7" id="KW-0472">Membrane</keyword>
<evidence type="ECO:0000256" key="3">
    <source>
        <dbReference type="ARBA" id="ARBA00022475"/>
    </source>
</evidence>
<dbReference type="PANTHER" id="PTHR30506:SF3">
    <property type="entry name" value="UPF0126 INNER MEMBRANE PROTEIN YADS-RELATED"/>
    <property type="match status" value="1"/>
</dbReference>
<keyword evidence="4 7" id="KW-0812">Transmembrane</keyword>
<evidence type="ECO:0000256" key="1">
    <source>
        <dbReference type="ARBA" id="ARBA00004651"/>
    </source>
</evidence>